<gene>
    <name evidence="2" type="ORF">EV201_1406</name>
</gene>
<evidence type="ECO:0000313" key="2">
    <source>
        <dbReference type="EMBL" id="RZT96758.1"/>
    </source>
</evidence>
<dbReference type="RefSeq" id="WP_130306841.1">
    <property type="nucleotide sequence ID" value="NZ_SHKN01000001.1"/>
</dbReference>
<proteinExistence type="predicted"/>
<keyword evidence="1" id="KW-0812">Transmembrane</keyword>
<organism evidence="2 3">
    <name type="scientific">Ancylomarina subtilis</name>
    <dbReference type="NCBI Taxonomy" id="1639035"/>
    <lineage>
        <taxon>Bacteria</taxon>
        <taxon>Pseudomonadati</taxon>
        <taxon>Bacteroidota</taxon>
        <taxon>Bacteroidia</taxon>
        <taxon>Marinilabiliales</taxon>
        <taxon>Marinifilaceae</taxon>
        <taxon>Ancylomarina</taxon>
    </lineage>
</organism>
<feature type="transmembrane region" description="Helical" evidence="1">
    <location>
        <begin position="43"/>
        <end position="64"/>
    </location>
</feature>
<keyword evidence="1" id="KW-0472">Membrane</keyword>
<keyword evidence="1" id="KW-1133">Transmembrane helix</keyword>
<reference evidence="2 3" key="1">
    <citation type="submission" date="2019-02" db="EMBL/GenBank/DDBJ databases">
        <title>Genomic Encyclopedia of Type Strains, Phase IV (KMG-IV): sequencing the most valuable type-strain genomes for metagenomic binning, comparative biology and taxonomic classification.</title>
        <authorList>
            <person name="Goeker M."/>
        </authorList>
    </citation>
    <scope>NUCLEOTIDE SEQUENCE [LARGE SCALE GENOMIC DNA]</scope>
    <source>
        <strain evidence="2 3">DSM 28825</strain>
    </source>
</reference>
<protein>
    <submittedName>
        <fullName evidence="2">Uncharacterized protein</fullName>
    </submittedName>
</protein>
<evidence type="ECO:0000256" key="1">
    <source>
        <dbReference type="SAM" id="Phobius"/>
    </source>
</evidence>
<dbReference type="EMBL" id="SHKN01000001">
    <property type="protein sequence ID" value="RZT96758.1"/>
    <property type="molecule type" value="Genomic_DNA"/>
</dbReference>
<dbReference type="OrthoDB" id="1117155at2"/>
<keyword evidence="3" id="KW-1185">Reference proteome</keyword>
<accession>A0A4Q7VL28</accession>
<dbReference type="Proteomes" id="UP000293562">
    <property type="component" value="Unassembled WGS sequence"/>
</dbReference>
<dbReference type="AlphaFoldDB" id="A0A4Q7VL28"/>
<comment type="caution">
    <text evidence="2">The sequence shown here is derived from an EMBL/GenBank/DDBJ whole genome shotgun (WGS) entry which is preliminary data.</text>
</comment>
<sequence length="214" mass="24580">MFSSFEIIYKFSLQLLLSFWILMWSMCSWYGIELLMGANIWQIPASIVGTLIAVISGIYFYTILSIPYKLSRKFDKIKDKVALEEYTSCDDFQKEVANFIIDFFNYPGANVIGGNFHFNNCKSYIRNSGEDIKKFRSDTITKFKLKSGKSAVYVPIKIANHNLGDMLLIMEGQTLPLFKGMIADFENYFLDDQLYHVLNSVSRNGNKNKKNKGA</sequence>
<feature type="transmembrane region" description="Helical" evidence="1">
    <location>
        <begin position="12"/>
        <end position="31"/>
    </location>
</feature>
<name>A0A4Q7VL28_9BACT</name>
<evidence type="ECO:0000313" key="3">
    <source>
        <dbReference type="Proteomes" id="UP000293562"/>
    </source>
</evidence>